<dbReference type="SUPFAM" id="SSF48498">
    <property type="entry name" value="Tetracyclin repressor-like, C-terminal domain"/>
    <property type="match status" value="1"/>
</dbReference>
<proteinExistence type="predicted"/>
<dbReference type="Pfam" id="PF00440">
    <property type="entry name" value="TetR_N"/>
    <property type="match status" value="1"/>
</dbReference>
<protein>
    <submittedName>
        <fullName evidence="7">TetR family transcriptional regulator</fullName>
    </submittedName>
</protein>
<dbReference type="SUPFAM" id="SSF46689">
    <property type="entry name" value="Homeodomain-like"/>
    <property type="match status" value="1"/>
</dbReference>
<dbReference type="RefSeq" id="WP_204056652.1">
    <property type="nucleotide sequence ID" value="NZ_BAAAGP010000016.1"/>
</dbReference>
<sequence length="232" mass="25158">MEPIWNRPERAARGPRPAHSRDEIAAAAVRVADAEGIDAVSMRRVAAELGTGTTSLYRYVSRKDDLLDLMVDAVMREEDPPEPGGDWRADLRVLAGRTRALLLRHPWFSAVAAARPGLGPGSLRWLEAWLRAVDGLGLDPDGMLAAVGTLRIFVQGAVLGEHAERAGGYDNDAWLAAQGSYGDRIIAEGAYPRLVRIMVEARAPHRADRHDTAFALGLERVLDGLAAFLPSP</sequence>
<name>A0ABQ4FW81_9ACTN</name>
<accession>A0ABQ4FW81</accession>
<dbReference type="PROSITE" id="PS50977">
    <property type="entry name" value="HTH_TETR_2"/>
    <property type="match status" value="1"/>
</dbReference>
<evidence type="ECO:0000256" key="1">
    <source>
        <dbReference type="ARBA" id="ARBA00023015"/>
    </source>
</evidence>
<dbReference type="Proteomes" id="UP000603904">
    <property type="component" value="Unassembled WGS sequence"/>
</dbReference>
<evidence type="ECO:0000259" key="6">
    <source>
        <dbReference type="PROSITE" id="PS50977"/>
    </source>
</evidence>
<evidence type="ECO:0000313" key="7">
    <source>
        <dbReference type="EMBL" id="GIH39076.1"/>
    </source>
</evidence>
<evidence type="ECO:0000256" key="4">
    <source>
        <dbReference type="PROSITE-ProRule" id="PRU00335"/>
    </source>
</evidence>
<organism evidence="7 8">
    <name type="scientific">Microbispora corallina</name>
    <dbReference type="NCBI Taxonomy" id="83302"/>
    <lineage>
        <taxon>Bacteria</taxon>
        <taxon>Bacillati</taxon>
        <taxon>Actinomycetota</taxon>
        <taxon>Actinomycetes</taxon>
        <taxon>Streptosporangiales</taxon>
        <taxon>Streptosporangiaceae</taxon>
        <taxon>Microbispora</taxon>
    </lineage>
</organism>
<evidence type="ECO:0000256" key="2">
    <source>
        <dbReference type="ARBA" id="ARBA00023125"/>
    </source>
</evidence>
<evidence type="ECO:0000313" key="8">
    <source>
        <dbReference type="Proteomes" id="UP000603904"/>
    </source>
</evidence>
<keyword evidence="2 4" id="KW-0238">DNA-binding</keyword>
<dbReference type="PANTHER" id="PTHR30055:SF151">
    <property type="entry name" value="TRANSCRIPTIONAL REGULATORY PROTEIN"/>
    <property type="match status" value="1"/>
</dbReference>
<feature type="DNA-binding region" description="H-T-H motif" evidence="4">
    <location>
        <begin position="41"/>
        <end position="60"/>
    </location>
</feature>
<dbReference type="InterPro" id="IPR036271">
    <property type="entry name" value="Tet_transcr_reg_TetR-rel_C_sf"/>
</dbReference>
<dbReference type="Gene3D" id="1.10.357.10">
    <property type="entry name" value="Tetracycline Repressor, domain 2"/>
    <property type="match status" value="1"/>
</dbReference>
<dbReference type="InterPro" id="IPR004111">
    <property type="entry name" value="Repressor_TetR_C"/>
</dbReference>
<dbReference type="InterPro" id="IPR001647">
    <property type="entry name" value="HTH_TetR"/>
</dbReference>
<evidence type="ECO:0000256" key="3">
    <source>
        <dbReference type="ARBA" id="ARBA00023163"/>
    </source>
</evidence>
<dbReference type="EMBL" id="BOOC01000006">
    <property type="protein sequence ID" value="GIH39076.1"/>
    <property type="molecule type" value="Genomic_DNA"/>
</dbReference>
<keyword evidence="1" id="KW-0805">Transcription regulation</keyword>
<evidence type="ECO:0000256" key="5">
    <source>
        <dbReference type="SAM" id="MobiDB-lite"/>
    </source>
</evidence>
<feature type="region of interest" description="Disordered" evidence="5">
    <location>
        <begin position="1"/>
        <end position="20"/>
    </location>
</feature>
<keyword evidence="8" id="KW-1185">Reference proteome</keyword>
<dbReference type="InterPro" id="IPR009057">
    <property type="entry name" value="Homeodomain-like_sf"/>
</dbReference>
<keyword evidence="3" id="KW-0804">Transcription</keyword>
<dbReference type="PANTHER" id="PTHR30055">
    <property type="entry name" value="HTH-TYPE TRANSCRIPTIONAL REGULATOR RUTR"/>
    <property type="match status" value="1"/>
</dbReference>
<gene>
    <name evidence="7" type="ORF">Mco01_20760</name>
</gene>
<feature type="domain" description="HTH tetR-type" evidence="6">
    <location>
        <begin position="18"/>
        <end position="78"/>
    </location>
</feature>
<dbReference type="Pfam" id="PF02909">
    <property type="entry name" value="TetR_C_1"/>
    <property type="match status" value="1"/>
</dbReference>
<dbReference type="Gene3D" id="1.10.10.60">
    <property type="entry name" value="Homeodomain-like"/>
    <property type="match status" value="1"/>
</dbReference>
<dbReference type="InterPro" id="IPR050109">
    <property type="entry name" value="HTH-type_TetR-like_transc_reg"/>
</dbReference>
<comment type="caution">
    <text evidence="7">The sequence shown here is derived from an EMBL/GenBank/DDBJ whole genome shotgun (WGS) entry which is preliminary data.</text>
</comment>
<reference evidence="7 8" key="1">
    <citation type="submission" date="2021-01" db="EMBL/GenBank/DDBJ databases">
        <title>Whole genome shotgun sequence of Microbispora corallina NBRC 16416.</title>
        <authorList>
            <person name="Komaki H."/>
            <person name="Tamura T."/>
        </authorList>
    </citation>
    <scope>NUCLEOTIDE SEQUENCE [LARGE SCALE GENOMIC DNA]</scope>
    <source>
        <strain evidence="7 8">NBRC 16416</strain>
    </source>
</reference>